<feature type="transmembrane region" description="Helical" evidence="1">
    <location>
        <begin position="69"/>
        <end position="85"/>
    </location>
</feature>
<keyword evidence="1" id="KW-0472">Membrane</keyword>
<dbReference type="AlphaFoldDB" id="A0A6L2NVC5"/>
<sequence>MQIMSKTARDLPSSSTSNTLCPWTSYTNFIIIITQVGTDWPHIVLELEQANRNLDKNADKFAMSNTSKFSYLTFMVFTAIGFTQHRRKDKSFARSTH</sequence>
<name>A0A6L2NVC5_TANCI</name>
<comment type="caution">
    <text evidence="2">The sequence shown here is derived from an EMBL/GenBank/DDBJ whole genome shotgun (WGS) entry which is preliminary data.</text>
</comment>
<accession>A0A6L2NVC5</accession>
<protein>
    <submittedName>
        <fullName evidence="2">Uncharacterized protein</fullName>
    </submittedName>
</protein>
<organism evidence="2">
    <name type="scientific">Tanacetum cinerariifolium</name>
    <name type="common">Dalmatian daisy</name>
    <name type="synonym">Chrysanthemum cinerariifolium</name>
    <dbReference type="NCBI Taxonomy" id="118510"/>
    <lineage>
        <taxon>Eukaryota</taxon>
        <taxon>Viridiplantae</taxon>
        <taxon>Streptophyta</taxon>
        <taxon>Embryophyta</taxon>
        <taxon>Tracheophyta</taxon>
        <taxon>Spermatophyta</taxon>
        <taxon>Magnoliopsida</taxon>
        <taxon>eudicotyledons</taxon>
        <taxon>Gunneridae</taxon>
        <taxon>Pentapetalae</taxon>
        <taxon>asterids</taxon>
        <taxon>campanulids</taxon>
        <taxon>Asterales</taxon>
        <taxon>Asteraceae</taxon>
        <taxon>Asteroideae</taxon>
        <taxon>Anthemideae</taxon>
        <taxon>Anthemidinae</taxon>
        <taxon>Tanacetum</taxon>
    </lineage>
</organism>
<dbReference type="EMBL" id="BKCJ010010117">
    <property type="protein sequence ID" value="GEU90133.1"/>
    <property type="molecule type" value="Genomic_DNA"/>
</dbReference>
<keyword evidence="1" id="KW-0812">Transmembrane</keyword>
<proteinExistence type="predicted"/>
<evidence type="ECO:0000256" key="1">
    <source>
        <dbReference type="SAM" id="Phobius"/>
    </source>
</evidence>
<keyword evidence="1" id="KW-1133">Transmembrane helix</keyword>
<evidence type="ECO:0000313" key="2">
    <source>
        <dbReference type="EMBL" id="GEU90133.1"/>
    </source>
</evidence>
<gene>
    <name evidence="2" type="ORF">Tci_062111</name>
</gene>
<reference evidence="2" key="1">
    <citation type="journal article" date="2019" name="Sci. Rep.">
        <title>Draft genome of Tanacetum cinerariifolium, the natural source of mosquito coil.</title>
        <authorList>
            <person name="Yamashiro T."/>
            <person name="Shiraishi A."/>
            <person name="Satake H."/>
            <person name="Nakayama K."/>
        </authorList>
    </citation>
    <scope>NUCLEOTIDE SEQUENCE</scope>
</reference>